<evidence type="ECO:0000313" key="2">
    <source>
        <dbReference type="Proteomes" id="UP000305778"/>
    </source>
</evidence>
<evidence type="ECO:0000313" key="1">
    <source>
        <dbReference type="EMBL" id="TKA08572.1"/>
    </source>
</evidence>
<keyword evidence="2" id="KW-1185">Reference proteome</keyword>
<sequence length="273" mass="30437">MTVLTPLKPTRPQVARIFRLVDRAAALLEVRHEVEANHDDNRWWPASITDTRIRMLAAGWSTRVSYRMIDTYARVIAAADATGFDVLAGGTDAELADLVAPLGLTRTRIDYFRSLIDLLDRWAKDDTDPLAPDGDHSVLIQRFAEEVHGASYKVAQCALLYARGYHCGIIPVDSGMVTKLGPALGIKLPSGSVAHEHLRHLLEGAVQAQAEDFRRLIGRHEYAVTVPSDALPTWWAHLVLIYFKRLFLNRPSDRLCQRRPVCATAIDCDHASP</sequence>
<proteinExistence type="predicted"/>
<dbReference type="Proteomes" id="UP000305778">
    <property type="component" value="Unassembled WGS sequence"/>
</dbReference>
<reference evidence="1 2" key="1">
    <citation type="submission" date="2019-04" db="EMBL/GenBank/DDBJ databases">
        <title>Streptomyces oryziradicis sp. nov., a novel actinomycete isolated from rhizosphere soil of rice (Oryza sativa L.).</title>
        <authorList>
            <person name="Li C."/>
        </authorList>
    </citation>
    <scope>NUCLEOTIDE SEQUENCE [LARGE SCALE GENOMIC DNA]</scope>
    <source>
        <strain evidence="1 2">NEAU-C40</strain>
    </source>
</reference>
<dbReference type="AlphaFoldDB" id="A0A4U0SGI5"/>
<comment type="caution">
    <text evidence="1">The sequence shown here is derived from an EMBL/GenBank/DDBJ whole genome shotgun (WGS) entry which is preliminary data.</text>
</comment>
<dbReference type="RefSeq" id="WP_136726526.1">
    <property type="nucleotide sequence ID" value="NZ_SUMC01000029.1"/>
</dbReference>
<name>A0A4U0SGI5_9ACTN</name>
<organism evidence="1 2">
    <name type="scientific">Actinacidiphila oryziradicis</name>
    <dbReference type="NCBI Taxonomy" id="2571141"/>
    <lineage>
        <taxon>Bacteria</taxon>
        <taxon>Bacillati</taxon>
        <taxon>Actinomycetota</taxon>
        <taxon>Actinomycetes</taxon>
        <taxon>Kitasatosporales</taxon>
        <taxon>Streptomycetaceae</taxon>
        <taxon>Actinacidiphila</taxon>
    </lineage>
</organism>
<accession>A0A4U0SGI5</accession>
<protein>
    <submittedName>
        <fullName evidence="1">Uncharacterized protein</fullName>
    </submittedName>
</protein>
<gene>
    <name evidence="1" type="ORF">FCI23_26920</name>
</gene>
<dbReference type="EMBL" id="SUMC01000029">
    <property type="protein sequence ID" value="TKA08572.1"/>
    <property type="molecule type" value="Genomic_DNA"/>
</dbReference>
<dbReference type="OrthoDB" id="4057958at2"/>